<evidence type="ECO:0000313" key="2">
    <source>
        <dbReference type="Proteomes" id="UP000054988"/>
    </source>
</evidence>
<name>A0A0W0FM71_MONRR</name>
<dbReference type="EMBL" id="LATX01001849">
    <property type="protein sequence ID" value="KTB37397.1"/>
    <property type="molecule type" value="Genomic_DNA"/>
</dbReference>
<dbReference type="AlphaFoldDB" id="A0A0W0FM71"/>
<protein>
    <submittedName>
        <fullName evidence="1">Uncharacterized protein</fullName>
    </submittedName>
</protein>
<comment type="caution">
    <text evidence="1">The sequence shown here is derived from an EMBL/GenBank/DDBJ whole genome shotgun (WGS) entry which is preliminary data.</text>
</comment>
<proteinExistence type="predicted"/>
<evidence type="ECO:0000313" key="1">
    <source>
        <dbReference type="EMBL" id="KTB37397.1"/>
    </source>
</evidence>
<gene>
    <name evidence="1" type="ORF">WG66_10013</name>
</gene>
<dbReference type="Proteomes" id="UP000054988">
    <property type="component" value="Unassembled WGS sequence"/>
</dbReference>
<organism evidence="1 2">
    <name type="scientific">Moniliophthora roreri</name>
    <name type="common">Frosty pod rot fungus</name>
    <name type="synonym">Monilia roreri</name>
    <dbReference type="NCBI Taxonomy" id="221103"/>
    <lineage>
        <taxon>Eukaryota</taxon>
        <taxon>Fungi</taxon>
        <taxon>Dikarya</taxon>
        <taxon>Basidiomycota</taxon>
        <taxon>Agaricomycotina</taxon>
        <taxon>Agaricomycetes</taxon>
        <taxon>Agaricomycetidae</taxon>
        <taxon>Agaricales</taxon>
        <taxon>Marasmiineae</taxon>
        <taxon>Marasmiaceae</taxon>
        <taxon>Moniliophthora</taxon>
    </lineage>
</organism>
<accession>A0A0W0FM71</accession>
<sequence length="293" mass="32502">MAQIKSLYSRVMKNPLMNSNHWCTLSLLGVSPSEPKHARASHLQNHQGNLFKLKSLNIIPSDEDEEAVDADSCNLFGNCPSLTSLRLRPRDFFTVHGRLSWVQLDTLRLHRCNVLQALVGPAQGVKRSKLINAGGTDPSPQDPIISRAELLLIVMKKPERGIKTTSESNALPNVVARSLWLTPSGPPVTWAWEQTPISNMLLRSQSSGTVTSLTLKFLPITVGQTIELLQVLPTFQRLCIEECYSRGNWIVDTGPLKEVTVDHDRSTGTFLPNTQLNLAKHPGISDDLKGRYV</sequence>
<reference evidence="1 2" key="1">
    <citation type="submission" date="2015-12" db="EMBL/GenBank/DDBJ databases">
        <title>Draft genome sequence of Moniliophthora roreri, the causal agent of frosty pod rot of cacao.</title>
        <authorList>
            <person name="Aime M.C."/>
            <person name="Diaz-Valderrama J.R."/>
            <person name="Kijpornyongpan T."/>
            <person name="Phillips-Mora W."/>
        </authorList>
    </citation>
    <scope>NUCLEOTIDE SEQUENCE [LARGE SCALE GENOMIC DNA]</scope>
    <source>
        <strain evidence="1 2">MCA 2952</strain>
    </source>
</reference>